<feature type="compositionally biased region" description="Basic and acidic residues" evidence="1">
    <location>
        <begin position="76"/>
        <end position="93"/>
    </location>
</feature>
<proteinExistence type="predicted"/>
<dbReference type="EMBL" id="BAFO02000011">
    <property type="protein sequence ID" value="GAD82536.1"/>
    <property type="molecule type" value="Genomic_DNA"/>
</dbReference>
<name>U5E7Z9_NOCAS</name>
<evidence type="ECO:0000313" key="2">
    <source>
        <dbReference type="EMBL" id="GAD82536.1"/>
    </source>
</evidence>
<dbReference type="AlphaFoldDB" id="U5E7Z9"/>
<feature type="region of interest" description="Disordered" evidence="1">
    <location>
        <begin position="14"/>
        <end position="43"/>
    </location>
</feature>
<comment type="caution">
    <text evidence="2">The sequence shown here is derived from an EMBL/GenBank/DDBJ whole genome shotgun (WGS) entry which is preliminary data.</text>
</comment>
<dbReference type="Proteomes" id="UP000017048">
    <property type="component" value="Unassembled WGS sequence"/>
</dbReference>
<organism evidence="2 3">
    <name type="scientific">Nocardia asteroides NBRC 15531</name>
    <dbReference type="NCBI Taxonomy" id="1110697"/>
    <lineage>
        <taxon>Bacteria</taxon>
        <taxon>Bacillati</taxon>
        <taxon>Actinomycetota</taxon>
        <taxon>Actinomycetes</taxon>
        <taxon>Mycobacteriales</taxon>
        <taxon>Nocardiaceae</taxon>
        <taxon>Nocardia</taxon>
    </lineage>
</organism>
<feature type="region of interest" description="Disordered" evidence="1">
    <location>
        <begin position="76"/>
        <end position="104"/>
    </location>
</feature>
<evidence type="ECO:0000313" key="3">
    <source>
        <dbReference type="Proteomes" id="UP000017048"/>
    </source>
</evidence>
<gene>
    <name evidence="2" type="ORF">NCAST_11_00330</name>
</gene>
<evidence type="ECO:0000256" key="1">
    <source>
        <dbReference type="SAM" id="MobiDB-lite"/>
    </source>
</evidence>
<protein>
    <submittedName>
        <fullName evidence="2">Uncharacterized protein</fullName>
    </submittedName>
</protein>
<dbReference type="STRING" id="1824.SAMN05444423_103374"/>
<sequence length="231" mass="26554">MPYERAKLREFLRRVAARTHSSRPSPSQRPNLADLPRDPAPTSEEEVVAYLQRVLGTQREFDVRESAAVWVCQERADPEQERRLTRETAERASRGLPPEPAGGHRIYGVEKRNLHVFHLGQNPPDHPALLLDRTSWVTTYFGTGQIHPKPWQVRIDLVSADSRVLTYRIRAVSRADPPLQPIDHHITIDTVTNKVDYREAPLSRFLIDAVEHLTHPRYQGKPWPTTTSFDL</sequence>
<reference evidence="2 3" key="1">
    <citation type="journal article" date="2014" name="BMC Genomics">
        <title>Genome based analysis of type-I polyketide synthase and nonribosomal peptide synthetase gene clusters in seven strains of five representative Nocardia species.</title>
        <authorList>
            <person name="Komaki H."/>
            <person name="Ichikawa N."/>
            <person name="Hosoyama A."/>
            <person name="Takahashi-Nakaguchi A."/>
            <person name="Matsuzawa T."/>
            <person name="Suzuki K."/>
            <person name="Fujita N."/>
            <person name="Gonoi T."/>
        </authorList>
    </citation>
    <scope>NUCLEOTIDE SEQUENCE [LARGE SCALE GENOMIC DNA]</scope>
    <source>
        <strain evidence="2 3">NBRC 15531</strain>
    </source>
</reference>
<accession>U5E7Z9</accession>
<keyword evidence="3" id="KW-1185">Reference proteome</keyword>